<reference evidence="1" key="1">
    <citation type="submission" date="2023-03" db="EMBL/GenBank/DDBJ databases">
        <title>Genome sequence of Brevundimonas nasdae SJTX8.</title>
        <authorList>
            <person name="Liang R."/>
        </authorList>
    </citation>
    <scope>NUCLEOTIDE SEQUENCE</scope>
    <source>
        <strain evidence="1">X8</strain>
    </source>
</reference>
<dbReference type="Proteomes" id="UP001302493">
    <property type="component" value="Chromosome"/>
</dbReference>
<protein>
    <submittedName>
        <fullName evidence="1">Uncharacterized protein</fullName>
    </submittedName>
</protein>
<gene>
    <name evidence="1" type="ORF">PZA08_09995</name>
</gene>
<name>A0ACD4VK86_9CAUL</name>
<proteinExistence type="predicted"/>
<accession>A0ACD4VK86</accession>
<sequence length="95" mass="9763">MTLKTYAVKLGAPSGVERTVTVPSPTDVQAADAARPLMRENEVILSVAQLEDEAVSDALTLDAAPPKSQAAEFAPVTPGHAAAQRPTASTENGHG</sequence>
<evidence type="ECO:0000313" key="2">
    <source>
        <dbReference type="Proteomes" id="UP001302493"/>
    </source>
</evidence>
<evidence type="ECO:0000313" key="1">
    <source>
        <dbReference type="EMBL" id="WOB77664.1"/>
    </source>
</evidence>
<keyword evidence="2" id="KW-1185">Reference proteome</keyword>
<dbReference type="EMBL" id="CP119180">
    <property type="protein sequence ID" value="WOB77664.1"/>
    <property type="molecule type" value="Genomic_DNA"/>
</dbReference>
<organism evidence="1 2">
    <name type="scientific">Brevundimonas nasdae</name>
    <dbReference type="NCBI Taxonomy" id="172043"/>
    <lineage>
        <taxon>Bacteria</taxon>
        <taxon>Pseudomonadati</taxon>
        <taxon>Pseudomonadota</taxon>
        <taxon>Alphaproteobacteria</taxon>
        <taxon>Caulobacterales</taxon>
        <taxon>Caulobacteraceae</taxon>
        <taxon>Brevundimonas</taxon>
    </lineage>
</organism>